<dbReference type="SUPFAM" id="SSF52540">
    <property type="entry name" value="P-loop containing nucleoside triphosphate hydrolases"/>
    <property type="match status" value="1"/>
</dbReference>
<feature type="region of interest" description="Disordered" evidence="3">
    <location>
        <begin position="134"/>
        <end position="160"/>
    </location>
</feature>
<evidence type="ECO:0000256" key="1">
    <source>
        <dbReference type="ARBA" id="ARBA00022741"/>
    </source>
</evidence>
<evidence type="ECO:0000256" key="2">
    <source>
        <dbReference type="ARBA" id="ARBA00023134"/>
    </source>
</evidence>
<reference evidence="5 6" key="1">
    <citation type="journal article" date="2021" name="Sci. Rep.">
        <title>Genome sequencing of the multicellular alga Astrephomene provides insights into convergent evolution of germ-soma differentiation.</title>
        <authorList>
            <person name="Yamashita S."/>
            <person name="Yamamoto K."/>
            <person name="Matsuzaki R."/>
            <person name="Suzuki S."/>
            <person name="Yamaguchi H."/>
            <person name="Hirooka S."/>
            <person name="Minakuchi Y."/>
            <person name="Miyagishima S."/>
            <person name="Kawachi M."/>
            <person name="Toyoda A."/>
            <person name="Nozaki H."/>
        </authorList>
    </citation>
    <scope>NUCLEOTIDE SEQUENCE [LARGE SCALE GENOMIC DNA]</scope>
    <source>
        <strain evidence="5 6">NIES-4017</strain>
    </source>
</reference>
<dbReference type="InterPro" id="IPR006073">
    <property type="entry name" value="GTP-bd"/>
</dbReference>
<dbReference type="PANTHER" id="PTHR45782">
    <property type="entry name" value="MITOCHONDRIAL RIBOSOME-ASSOCIATED GTPASE 1"/>
    <property type="match status" value="1"/>
</dbReference>
<protein>
    <recommendedName>
        <fullName evidence="4">G domain-containing protein</fullName>
    </recommendedName>
</protein>
<dbReference type="Gene3D" id="3.40.50.300">
    <property type="entry name" value="P-loop containing nucleotide triphosphate hydrolases"/>
    <property type="match status" value="1"/>
</dbReference>
<dbReference type="AlphaFoldDB" id="A0AAD3HLF9"/>
<dbReference type="GO" id="GO:0032543">
    <property type="term" value="P:mitochondrial translation"/>
    <property type="evidence" value="ECO:0007669"/>
    <property type="project" value="TreeGrafter"/>
</dbReference>
<evidence type="ECO:0000256" key="3">
    <source>
        <dbReference type="SAM" id="MobiDB-lite"/>
    </source>
</evidence>
<accession>A0AAD3HLF9</accession>
<sequence length="202" mass="21312">MVAGMPNTGKSSLINALKRAAKRHGLLEGEQAYNKTARAGPLPGVTLHMGGFKVCRSPLVYVLDTPGVLSPSLRDAAVATRLALAGLVPTGGTTGGPDEGTLLRSLVQLFMTSREHRRQLWCVADGQITPPALAADSAAAAASRNRNERSEGEGEGSGVDFGAMRREARALRIARLLYDVVSLPSLPPPAWHPGVDERGQDE</sequence>
<dbReference type="Pfam" id="PF01926">
    <property type="entry name" value="MMR_HSR1"/>
    <property type="match status" value="1"/>
</dbReference>
<evidence type="ECO:0000259" key="4">
    <source>
        <dbReference type="Pfam" id="PF01926"/>
    </source>
</evidence>
<dbReference type="Proteomes" id="UP001054857">
    <property type="component" value="Unassembled WGS sequence"/>
</dbReference>
<evidence type="ECO:0000313" key="5">
    <source>
        <dbReference type="EMBL" id="GFR44946.1"/>
    </source>
</evidence>
<dbReference type="InterPro" id="IPR027417">
    <property type="entry name" value="P-loop_NTPase"/>
</dbReference>
<feature type="domain" description="G" evidence="4">
    <location>
        <begin position="2"/>
        <end position="70"/>
    </location>
</feature>
<keyword evidence="2" id="KW-0342">GTP-binding</keyword>
<keyword evidence="6" id="KW-1185">Reference proteome</keyword>
<feature type="non-terminal residue" evidence="5">
    <location>
        <position position="202"/>
    </location>
</feature>
<comment type="caution">
    <text evidence="5">The sequence shown here is derived from an EMBL/GenBank/DDBJ whole genome shotgun (WGS) entry which is preliminary data.</text>
</comment>
<evidence type="ECO:0000313" key="6">
    <source>
        <dbReference type="Proteomes" id="UP001054857"/>
    </source>
</evidence>
<dbReference type="EMBL" id="BMAR01000008">
    <property type="protein sequence ID" value="GFR44946.1"/>
    <property type="molecule type" value="Genomic_DNA"/>
</dbReference>
<gene>
    <name evidence="5" type="ORF">Agub_g6037</name>
</gene>
<dbReference type="GO" id="GO:0005739">
    <property type="term" value="C:mitochondrion"/>
    <property type="evidence" value="ECO:0007669"/>
    <property type="project" value="TreeGrafter"/>
</dbReference>
<dbReference type="GO" id="GO:0005525">
    <property type="term" value="F:GTP binding"/>
    <property type="evidence" value="ECO:0007669"/>
    <property type="project" value="UniProtKB-KW"/>
</dbReference>
<name>A0AAD3HLF9_9CHLO</name>
<dbReference type="GO" id="GO:0003924">
    <property type="term" value="F:GTPase activity"/>
    <property type="evidence" value="ECO:0007669"/>
    <property type="project" value="TreeGrafter"/>
</dbReference>
<organism evidence="5 6">
    <name type="scientific">Astrephomene gubernaculifera</name>
    <dbReference type="NCBI Taxonomy" id="47775"/>
    <lineage>
        <taxon>Eukaryota</taxon>
        <taxon>Viridiplantae</taxon>
        <taxon>Chlorophyta</taxon>
        <taxon>core chlorophytes</taxon>
        <taxon>Chlorophyceae</taxon>
        <taxon>CS clade</taxon>
        <taxon>Chlamydomonadales</taxon>
        <taxon>Astrephomenaceae</taxon>
        <taxon>Astrephomene</taxon>
    </lineage>
</organism>
<proteinExistence type="predicted"/>
<feature type="compositionally biased region" description="Low complexity" evidence="3">
    <location>
        <begin position="134"/>
        <end position="144"/>
    </location>
</feature>
<keyword evidence="1" id="KW-0547">Nucleotide-binding</keyword>
<dbReference type="PANTHER" id="PTHR45782:SF4">
    <property type="entry name" value="MITOCHONDRIAL RIBOSOME-ASSOCIATED GTPASE 1"/>
    <property type="match status" value="1"/>
</dbReference>